<dbReference type="AlphaFoldDB" id="A0A0A3IKI6"/>
<evidence type="ECO:0000313" key="2">
    <source>
        <dbReference type="EMBL" id="KGR84000.1"/>
    </source>
</evidence>
<keyword evidence="1" id="KW-0812">Transmembrane</keyword>
<reference evidence="2 3" key="1">
    <citation type="submission" date="2014-02" db="EMBL/GenBank/DDBJ databases">
        <title>Draft genome sequence of Lysinibacillus odysseyi NBRC 100172.</title>
        <authorList>
            <person name="Zhang F."/>
            <person name="Wang G."/>
            <person name="Zhang L."/>
        </authorList>
    </citation>
    <scope>NUCLEOTIDE SEQUENCE [LARGE SCALE GENOMIC DNA]</scope>
    <source>
        <strain evidence="2 3">NBRC 100172</strain>
    </source>
</reference>
<protein>
    <recommendedName>
        <fullName evidence="4">Nucleoside transporter/FeoB GTPase Gate domain-containing protein</fullName>
    </recommendedName>
</protein>
<dbReference type="eggNOG" id="COG3314">
    <property type="taxonomic scope" value="Bacteria"/>
</dbReference>
<evidence type="ECO:0000313" key="3">
    <source>
        <dbReference type="Proteomes" id="UP000030437"/>
    </source>
</evidence>
<comment type="caution">
    <text evidence="2">The sequence shown here is derived from an EMBL/GenBank/DDBJ whole genome shotgun (WGS) entry which is preliminary data.</text>
</comment>
<keyword evidence="1" id="KW-1133">Transmembrane helix</keyword>
<evidence type="ECO:0000256" key="1">
    <source>
        <dbReference type="SAM" id="Phobius"/>
    </source>
</evidence>
<feature type="transmembrane region" description="Helical" evidence="1">
    <location>
        <begin position="134"/>
        <end position="153"/>
    </location>
</feature>
<feature type="transmembrane region" description="Helical" evidence="1">
    <location>
        <begin position="231"/>
        <end position="254"/>
    </location>
</feature>
<organism evidence="2 3">
    <name type="scientific">Lysinibacillus odysseyi 34hs-1 = NBRC 100172</name>
    <dbReference type="NCBI Taxonomy" id="1220589"/>
    <lineage>
        <taxon>Bacteria</taxon>
        <taxon>Bacillati</taxon>
        <taxon>Bacillota</taxon>
        <taxon>Bacilli</taxon>
        <taxon>Bacillales</taxon>
        <taxon>Bacillaceae</taxon>
        <taxon>Lysinibacillus</taxon>
    </lineage>
</organism>
<evidence type="ECO:0008006" key="4">
    <source>
        <dbReference type="Google" id="ProtNLM"/>
    </source>
</evidence>
<feature type="transmembrane region" description="Helical" evidence="1">
    <location>
        <begin position="69"/>
        <end position="90"/>
    </location>
</feature>
<dbReference type="STRING" id="1220589.CD32_15060"/>
<sequence length="285" mass="31517">MILTFQLIVCSLLLVLLLLFPGVAHEGADIGVALFMDSLFPYLLAYLILTSWLLKLTSPIPLSGRLNYLKIYILSALGGFPTGASIIAQLRERDELSERQASILLGICHCPSPLFVIGFVGQDLLGDTAFSVRYLLLLHVFSLILLFFLPVYTKKTKPPSIVRNAFTSSIKESVPTVLVVGSTIIFFSTIYTVLYNLAEPLLSSGQLLFLAASLEMTNGLHEAHTLMSGDLLHLVIVLFLTMQSLSIHLQVAVIAKAAAIPLSNYVWMRIFYSIAIPFLYFIMFI</sequence>
<accession>A0A0A3IKI6</accession>
<feature type="transmembrane region" description="Helical" evidence="1">
    <location>
        <begin position="174"/>
        <end position="194"/>
    </location>
</feature>
<gene>
    <name evidence="2" type="ORF">CD32_15060</name>
</gene>
<feature type="transmembrane region" description="Helical" evidence="1">
    <location>
        <begin position="40"/>
        <end position="57"/>
    </location>
</feature>
<name>A0A0A3IKI6_9BACI</name>
<keyword evidence="1" id="KW-0472">Membrane</keyword>
<keyword evidence="3" id="KW-1185">Reference proteome</keyword>
<dbReference type="EMBL" id="JPVP01000057">
    <property type="protein sequence ID" value="KGR84000.1"/>
    <property type="molecule type" value="Genomic_DNA"/>
</dbReference>
<dbReference type="Proteomes" id="UP000030437">
    <property type="component" value="Unassembled WGS sequence"/>
</dbReference>
<proteinExistence type="predicted"/>
<feature type="transmembrane region" description="Helical" evidence="1">
    <location>
        <begin position="266"/>
        <end position="284"/>
    </location>
</feature>